<comment type="caution">
    <text evidence="3">The sequence shown here is derived from an EMBL/GenBank/DDBJ whole genome shotgun (WGS) entry which is preliminary data.</text>
</comment>
<gene>
    <name evidence="3" type="ORF">GR138_14495</name>
</gene>
<dbReference type="Pfam" id="PF07331">
    <property type="entry name" value="TctB"/>
    <property type="match status" value="1"/>
</dbReference>
<feature type="transmembrane region" description="Helical" evidence="1">
    <location>
        <begin position="7"/>
        <end position="24"/>
    </location>
</feature>
<dbReference type="RefSeq" id="WP_160859943.1">
    <property type="nucleotide sequence ID" value="NZ_JAODWE010000004.1"/>
</dbReference>
<dbReference type="AlphaFoldDB" id="A0A6N8SCS9"/>
<keyword evidence="1" id="KW-0812">Transmembrane</keyword>
<dbReference type="InterPro" id="IPR009936">
    <property type="entry name" value="DUF1468"/>
</dbReference>
<name>A0A6N8SCS9_9HYPH</name>
<dbReference type="EMBL" id="WUMK01000005">
    <property type="protein sequence ID" value="MXN46403.1"/>
    <property type="molecule type" value="Genomic_DNA"/>
</dbReference>
<keyword evidence="1" id="KW-0472">Membrane</keyword>
<feature type="transmembrane region" description="Helical" evidence="1">
    <location>
        <begin position="39"/>
        <end position="57"/>
    </location>
</feature>
<evidence type="ECO:0000256" key="1">
    <source>
        <dbReference type="SAM" id="Phobius"/>
    </source>
</evidence>
<keyword evidence="1" id="KW-1133">Transmembrane helix</keyword>
<sequence length="157" mass="17056">MTERPYWIAAGTVGWGAIVLWKAAELPQFDQYAHVGPGFMPSAVGLGLVLLGLMLALQIRRGVSFEEQSAEDVSEDHHVSYTALGLVALACALPMLTMKPLGFVITCAGCFVLIAAAFKSRRWYLDIVIGLGFALLCWWLFRKLGVQLGGLLPMMGV</sequence>
<evidence type="ECO:0000313" key="4">
    <source>
        <dbReference type="Proteomes" id="UP000435802"/>
    </source>
</evidence>
<evidence type="ECO:0000313" key="3">
    <source>
        <dbReference type="EMBL" id="MXN46403.1"/>
    </source>
</evidence>
<dbReference type="Proteomes" id="UP000435802">
    <property type="component" value="Unassembled WGS sequence"/>
</dbReference>
<organism evidence="3 4">
    <name type="scientific">Shinella kummerowiae</name>
    <dbReference type="NCBI Taxonomy" id="417745"/>
    <lineage>
        <taxon>Bacteria</taxon>
        <taxon>Pseudomonadati</taxon>
        <taxon>Pseudomonadota</taxon>
        <taxon>Alphaproteobacteria</taxon>
        <taxon>Hyphomicrobiales</taxon>
        <taxon>Rhizobiaceae</taxon>
        <taxon>Shinella</taxon>
    </lineage>
</organism>
<protein>
    <submittedName>
        <fullName evidence="3">Tripartite tricarboxylate transporter TctB family protein</fullName>
    </submittedName>
</protein>
<reference evidence="3 4" key="1">
    <citation type="submission" date="2019-12" db="EMBL/GenBank/DDBJ databases">
        <title>Shinella kummerowiae sp. nov., a symbiotic bacterium isolated from root nodules of the herbal legume Kummerowia stipulacea.</title>
        <authorList>
            <person name="Gao J."/>
        </authorList>
    </citation>
    <scope>NUCLEOTIDE SEQUENCE [LARGE SCALE GENOMIC DNA]</scope>
    <source>
        <strain evidence="3 4">CCBAU 25048</strain>
    </source>
</reference>
<accession>A0A6N8SCS9</accession>
<keyword evidence="4" id="KW-1185">Reference proteome</keyword>
<feature type="transmembrane region" description="Helical" evidence="1">
    <location>
        <begin position="78"/>
        <end position="95"/>
    </location>
</feature>
<feature type="domain" description="DUF1468" evidence="2">
    <location>
        <begin position="7"/>
        <end position="144"/>
    </location>
</feature>
<dbReference type="OrthoDB" id="8159840at2"/>
<evidence type="ECO:0000259" key="2">
    <source>
        <dbReference type="Pfam" id="PF07331"/>
    </source>
</evidence>
<feature type="transmembrane region" description="Helical" evidence="1">
    <location>
        <begin position="123"/>
        <end position="141"/>
    </location>
</feature>
<feature type="transmembrane region" description="Helical" evidence="1">
    <location>
        <begin position="101"/>
        <end position="118"/>
    </location>
</feature>
<proteinExistence type="predicted"/>